<protein>
    <recommendedName>
        <fullName evidence="7">Shikimate kinase</fullName>
        <shortName evidence="7">SK</shortName>
        <ecNumber evidence="7">2.7.1.71</ecNumber>
    </recommendedName>
</protein>
<feature type="binding site" evidence="7">
    <location>
        <position position="15"/>
    </location>
    <ligand>
        <name>Mg(2+)</name>
        <dbReference type="ChEBI" id="CHEBI:18420"/>
    </ligand>
</feature>
<dbReference type="InterPro" id="IPR031322">
    <property type="entry name" value="Shikimate/glucono_kinase"/>
</dbReference>
<organism evidence="8 9">
    <name type="scientific">Candidatus Roizmanbacteria bacterium CG11_big_fil_rev_8_21_14_0_20_35_14</name>
    <dbReference type="NCBI Taxonomy" id="1974855"/>
    <lineage>
        <taxon>Bacteria</taxon>
        <taxon>Candidatus Roizmaniibacteriota</taxon>
    </lineage>
</organism>
<dbReference type="PANTHER" id="PTHR21087:SF16">
    <property type="entry name" value="SHIKIMATE KINASE 1, CHLOROPLASTIC"/>
    <property type="match status" value="1"/>
</dbReference>
<comment type="similarity">
    <text evidence="7">Belongs to the shikimate kinase family.</text>
</comment>
<keyword evidence="6 7" id="KW-0057">Aromatic amino acid biosynthesis</keyword>
<dbReference type="Pfam" id="PF01202">
    <property type="entry name" value="SKI"/>
    <property type="match status" value="1"/>
</dbReference>
<comment type="catalytic activity">
    <reaction evidence="7">
        <text>shikimate + ATP = 3-phosphoshikimate + ADP + H(+)</text>
        <dbReference type="Rhea" id="RHEA:13121"/>
        <dbReference type="ChEBI" id="CHEBI:15378"/>
        <dbReference type="ChEBI" id="CHEBI:30616"/>
        <dbReference type="ChEBI" id="CHEBI:36208"/>
        <dbReference type="ChEBI" id="CHEBI:145989"/>
        <dbReference type="ChEBI" id="CHEBI:456216"/>
        <dbReference type="EC" id="2.7.1.71"/>
    </reaction>
</comment>
<dbReference type="AlphaFoldDB" id="A0A2H0KMB8"/>
<feature type="binding site" evidence="7">
    <location>
        <position position="63"/>
    </location>
    <ligand>
        <name>substrate</name>
    </ligand>
</feature>
<evidence type="ECO:0000256" key="1">
    <source>
        <dbReference type="ARBA" id="ARBA00022605"/>
    </source>
</evidence>
<keyword evidence="2 7" id="KW-0808">Transferase</keyword>
<evidence type="ECO:0000256" key="5">
    <source>
        <dbReference type="ARBA" id="ARBA00022840"/>
    </source>
</evidence>
<keyword evidence="7" id="KW-0460">Magnesium</keyword>
<comment type="subcellular location">
    <subcellularLocation>
        <location evidence="7">Cytoplasm</location>
    </subcellularLocation>
</comment>
<evidence type="ECO:0000256" key="3">
    <source>
        <dbReference type="ARBA" id="ARBA00022741"/>
    </source>
</evidence>
<dbReference type="Proteomes" id="UP000229570">
    <property type="component" value="Unassembled WGS sequence"/>
</dbReference>
<evidence type="ECO:0000313" key="9">
    <source>
        <dbReference type="Proteomes" id="UP000229570"/>
    </source>
</evidence>
<dbReference type="InterPro" id="IPR000623">
    <property type="entry name" value="Shikimate_kinase/TSH1"/>
</dbReference>
<dbReference type="PANTHER" id="PTHR21087">
    <property type="entry name" value="SHIKIMATE KINASE"/>
    <property type="match status" value="1"/>
</dbReference>
<keyword evidence="7" id="KW-0963">Cytoplasm</keyword>
<reference evidence="8 9" key="1">
    <citation type="submission" date="2017-09" db="EMBL/GenBank/DDBJ databases">
        <title>Depth-based differentiation of microbial function through sediment-hosted aquifers and enrichment of novel symbionts in the deep terrestrial subsurface.</title>
        <authorList>
            <person name="Probst A.J."/>
            <person name="Ladd B."/>
            <person name="Jarett J.K."/>
            <person name="Geller-Mcgrath D.E."/>
            <person name="Sieber C.M."/>
            <person name="Emerson J.B."/>
            <person name="Anantharaman K."/>
            <person name="Thomas B.C."/>
            <person name="Malmstrom R."/>
            <person name="Stieglmeier M."/>
            <person name="Klingl A."/>
            <person name="Woyke T."/>
            <person name="Ryan C.M."/>
            <person name="Banfield J.F."/>
        </authorList>
    </citation>
    <scope>NUCLEOTIDE SEQUENCE [LARGE SCALE GENOMIC DNA]</scope>
    <source>
        <strain evidence="8">CG11_big_fil_rev_8_21_14_0_20_35_14</strain>
    </source>
</reference>
<dbReference type="PRINTS" id="PR01100">
    <property type="entry name" value="SHIKIMTKNASE"/>
</dbReference>
<keyword evidence="5 7" id="KW-0067">ATP-binding</keyword>
<dbReference type="GO" id="GO:0009073">
    <property type="term" value="P:aromatic amino acid family biosynthetic process"/>
    <property type="evidence" value="ECO:0007669"/>
    <property type="project" value="UniProtKB-KW"/>
</dbReference>
<feature type="binding site" evidence="7">
    <location>
        <position position="33"/>
    </location>
    <ligand>
        <name>substrate</name>
    </ligand>
</feature>
<evidence type="ECO:0000256" key="7">
    <source>
        <dbReference type="HAMAP-Rule" id="MF_00109"/>
    </source>
</evidence>
<dbReference type="GO" id="GO:0008652">
    <property type="term" value="P:amino acid biosynthetic process"/>
    <property type="evidence" value="ECO:0007669"/>
    <property type="project" value="UniProtKB-KW"/>
</dbReference>
<dbReference type="Gene3D" id="3.40.50.300">
    <property type="entry name" value="P-loop containing nucleotide triphosphate hydrolases"/>
    <property type="match status" value="1"/>
</dbReference>
<feature type="binding site" evidence="7">
    <location>
        <position position="87"/>
    </location>
    <ligand>
        <name>substrate</name>
    </ligand>
</feature>
<proteinExistence type="inferred from homology"/>
<dbReference type="HAMAP" id="MF_00109">
    <property type="entry name" value="Shikimate_kinase"/>
    <property type="match status" value="1"/>
</dbReference>
<keyword evidence="4 7" id="KW-0418">Kinase</keyword>
<comment type="subunit">
    <text evidence="7">Monomer.</text>
</comment>
<evidence type="ECO:0000256" key="2">
    <source>
        <dbReference type="ARBA" id="ARBA00022679"/>
    </source>
</evidence>
<evidence type="ECO:0000256" key="6">
    <source>
        <dbReference type="ARBA" id="ARBA00023141"/>
    </source>
</evidence>
<dbReference type="InterPro" id="IPR027417">
    <property type="entry name" value="P-loop_NTPase"/>
</dbReference>
<feature type="binding site" evidence="7">
    <location>
        <begin position="11"/>
        <end position="16"/>
    </location>
    <ligand>
        <name>ATP</name>
        <dbReference type="ChEBI" id="CHEBI:30616"/>
    </ligand>
</feature>
<dbReference type="GO" id="GO:0009423">
    <property type="term" value="P:chorismate biosynthetic process"/>
    <property type="evidence" value="ECO:0007669"/>
    <property type="project" value="UniProtKB-UniRule"/>
</dbReference>
<dbReference type="GO" id="GO:0004765">
    <property type="term" value="F:shikimate kinase activity"/>
    <property type="evidence" value="ECO:0007669"/>
    <property type="project" value="UniProtKB-UniRule"/>
</dbReference>
<comment type="caution">
    <text evidence="7">Lacks conserved residue(s) required for the propagation of feature annotation.</text>
</comment>
<dbReference type="UniPathway" id="UPA00053">
    <property type="reaction ID" value="UER00088"/>
</dbReference>
<accession>A0A2H0KMB8</accession>
<dbReference type="EMBL" id="PCVL01000043">
    <property type="protein sequence ID" value="PIQ72408.1"/>
    <property type="molecule type" value="Genomic_DNA"/>
</dbReference>
<dbReference type="EC" id="2.7.1.71" evidence="7"/>
<evidence type="ECO:0000313" key="8">
    <source>
        <dbReference type="EMBL" id="PIQ72408.1"/>
    </source>
</evidence>
<evidence type="ECO:0000256" key="4">
    <source>
        <dbReference type="ARBA" id="ARBA00022777"/>
    </source>
</evidence>
<feature type="binding site" evidence="7">
    <location>
        <position position="145"/>
    </location>
    <ligand>
        <name>substrate</name>
    </ligand>
</feature>
<comment type="cofactor">
    <cofactor evidence="7">
        <name>Mg(2+)</name>
        <dbReference type="ChEBI" id="CHEBI:18420"/>
    </cofactor>
    <text evidence="7">Binds 1 Mg(2+) ion per subunit.</text>
</comment>
<sequence length="176" mass="20640">MKNIIIIGLKNSGKSTLARNISNHFNLKLIVIDQLIEERHRKIKREILSFREIFRKHGNRYFRKIETEVLLEIKKIKLKNIIIDCAGGTPLNKENQIILKEIGTIVLLDLDKEINFQRIIKNGIPAFFKDPGNPKKSFEELVKIRLPVYRKLADFTLEIKNENPKEVLNKFIQLKI</sequence>
<dbReference type="GO" id="GO:0005524">
    <property type="term" value="F:ATP binding"/>
    <property type="evidence" value="ECO:0007669"/>
    <property type="project" value="UniProtKB-UniRule"/>
</dbReference>
<keyword evidence="1 7" id="KW-0028">Amino-acid biosynthesis</keyword>
<comment type="function">
    <text evidence="7">Catalyzes the specific phosphorylation of the 3-hydroxyl group of shikimic acid using ATP as a cosubstrate.</text>
</comment>
<dbReference type="GO" id="GO:0000287">
    <property type="term" value="F:magnesium ion binding"/>
    <property type="evidence" value="ECO:0007669"/>
    <property type="project" value="UniProtKB-UniRule"/>
</dbReference>
<comment type="caution">
    <text evidence="8">The sequence shown here is derived from an EMBL/GenBank/DDBJ whole genome shotgun (WGS) entry which is preliminary data.</text>
</comment>
<comment type="pathway">
    <text evidence="7">Metabolic intermediate biosynthesis; chorismate biosynthesis; chorismate from D-erythrose 4-phosphate and phosphoenolpyruvate: step 5/7.</text>
</comment>
<keyword evidence="3 7" id="KW-0547">Nucleotide-binding</keyword>
<keyword evidence="7" id="KW-0479">Metal-binding</keyword>
<dbReference type="GO" id="GO:0005829">
    <property type="term" value="C:cytosol"/>
    <property type="evidence" value="ECO:0007669"/>
    <property type="project" value="TreeGrafter"/>
</dbReference>
<gene>
    <name evidence="7" type="primary">aroK</name>
    <name evidence="8" type="ORF">COV86_03145</name>
</gene>
<name>A0A2H0KMB8_9BACT</name>
<dbReference type="SUPFAM" id="SSF52540">
    <property type="entry name" value="P-loop containing nucleoside triphosphate hydrolases"/>
    <property type="match status" value="1"/>
</dbReference>